<proteinExistence type="predicted"/>
<evidence type="ECO:0000313" key="2">
    <source>
        <dbReference type="EMBL" id="KAF7273359.1"/>
    </source>
</evidence>
<comment type="caution">
    <text evidence="2">The sequence shown here is derived from an EMBL/GenBank/DDBJ whole genome shotgun (WGS) entry which is preliminary data.</text>
</comment>
<reference evidence="2" key="1">
    <citation type="submission" date="2020-08" db="EMBL/GenBank/DDBJ databases">
        <title>Genome sequencing and assembly of the red palm weevil Rhynchophorus ferrugineus.</title>
        <authorList>
            <person name="Dias G.B."/>
            <person name="Bergman C.M."/>
            <person name="Manee M."/>
        </authorList>
    </citation>
    <scope>NUCLEOTIDE SEQUENCE</scope>
    <source>
        <strain evidence="2">AA-2017</strain>
        <tissue evidence="2">Whole larva</tissue>
    </source>
</reference>
<protein>
    <submittedName>
        <fullName evidence="2">Uncharacterized protein</fullName>
    </submittedName>
</protein>
<accession>A0A834MCU0</accession>
<sequence length="104" mass="12105">MITFGETAGFSSGSPATARYRRTNLCDDLNFYKRFPFEFPARKRLKSATRPMNIKRPTSDMLKSGLIALIKRRQDVFQEGRARESQTRTGQQWSVLGTLRHRRH</sequence>
<evidence type="ECO:0000256" key="1">
    <source>
        <dbReference type="SAM" id="MobiDB-lite"/>
    </source>
</evidence>
<organism evidence="2 3">
    <name type="scientific">Rhynchophorus ferrugineus</name>
    <name type="common">Red palm weevil</name>
    <name type="synonym">Curculio ferrugineus</name>
    <dbReference type="NCBI Taxonomy" id="354439"/>
    <lineage>
        <taxon>Eukaryota</taxon>
        <taxon>Metazoa</taxon>
        <taxon>Ecdysozoa</taxon>
        <taxon>Arthropoda</taxon>
        <taxon>Hexapoda</taxon>
        <taxon>Insecta</taxon>
        <taxon>Pterygota</taxon>
        <taxon>Neoptera</taxon>
        <taxon>Endopterygota</taxon>
        <taxon>Coleoptera</taxon>
        <taxon>Polyphaga</taxon>
        <taxon>Cucujiformia</taxon>
        <taxon>Curculionidae</taxon>
        <taxon>Dryophthorinae</taxon>
        <taxon>Rhynchophorus</taxon>
    </lineage>
</organism>
<feature type="region of interest" description="Disordered" evidence="1">
    <location>
        <begin position="80"/>
        <end position="104"/>
    </location>
</feature>
<dbReference type="Proteomes" id="UP000625711">
    <property type="component" value="Unassembled WGS sequence"/>
</dbReference>
<gene>
    <name evidence="2" type="ORF">GWI33_013929</name>
</gene>
<keyword evidence="3" id="KW-1185">Reference proteome</keyword>
<dbReference type="AlphaFoldDB" id="A0A834MCU0"/>
<evidence type="ECO:0000313" key="3">
    <source>
        <dbReference type="Proteomes" id="UP000625711"/>
    </source>
</evidence>
<dbReference type="EMBL" id="JAACXV010013470">
    <property type="protein sequence ID" value="KAF7273359.1"/>
    <property type="molecule type" value="Genomic_DNA"/>
</dbReference>
<name>A0A834MCU0_RHYFE</name>